<dbReference type="InterPro" id="IPR022419">
    <property type="entry name" value="Porphobilin_deaminase_cofac_BS"/>
</dbReference>
<dbReference type="EMBL" id="FOXB01000021">
    <property type="protein sequence ID" value="SFP47051.1"/>
    <property type="molecule type" value="Genomic_DNA"/>
</dbReference>
<dbReference type="FunFam" id="3.40.190.10:FF:000004">
    <property type="entry name" value="Porphobilinogen deaminase"/>
    <property type="match status" value="1"/>
</dbReference>
<evidence type="ECO:0000256" key="8">
    <source>
        <dbReference type="HAMAP-Rule" id="MF_00260"/>
    </source>
</evidence>
<dbReference type="PRINTS" id="PR00151">
    <property type="entry name" value="PORPHBDMNASE"/>
</dbReference>
<dbReference type="EC" id="2.5.1.61" evidence="8"/>
<evidence type="ECO:0000256" key="4">
    <source>
        <dbReference type="ARBA" id="ARBA00011245"/>
    </source>
</evidence>
<protein>
    <recommendedName>
        <fullName evidence="8">Porphobilinogen deaminase</fullName>
        <shortName evidence="8">PBG</shortName>
        <ecNumber evidence="8">2.5.1.61</ecNumber>
    </recommendedName>
    <alternativeName>
        <fullName evidence="8">Hydroxymethylbilane synthase</fullName>
        <shortName evidence="8">HMBS</shortName>
    </alternativeName>
    <alternativeName>
        <fullName evidence="8">Pre-uroporphyrinogen synthase</fullName>
    </alternativeName>
</protein>
<comment type="miscellaneous">
    <text evidence="8">The porphobilinogen subunits are added to the dipyrromethane group.</text>
</comment>
<sequence length="320" mass="35076">MTMEKLIIATRGSQLAMWQAEYVKSELEKKFPDMSIEFSVITATGDKILDKPLALIGGKGLFTKEIEDVMLSGGAHLAVHSLKDVPTELPSGLKLAAITKRDDVRDVFLSHKYKNIEDLPEGAVVGTTSLRRQMQLRSMRPDLCIKNLRGNVNTRLRKLADGEYDAIILAYVGMKRLGLLESVPFAEPISDDIMIPPSGQASLGIEIIDDPEVAKIAETLNDPNSALAAKIERDFVSRLEGSCQVPIAINAKVDDDNVVVRAQVGLPDGTEILEESLEADKNSAEDLGSKLADIMIEKGAKELLARAEAMAFKEERCERF</sequence>
<dbReference type="Proteomes" id="UP000199227">
    <property type="component" value="Unassembled WGS sequence"/>
</dbReference>
<dbReference type="PANTHER" id="PTHR11557:SF0">
    <property type="entry name" value="PORPHOBILINOGEN DEAMINASE"/>
    <property type="match status" value="1"/>
</dbReference>
<name>A0A1I5QLZ7_9BACT</name>
<dbReference type="InterPro" id="IPR022417">
    <property type="entry name" value="Porphobilin_deaminase_N"/>
</dbReference>
<keyword evidence="12" id="KW-1185">Reference proteome</keyword>
<dbReference type="PANTHER" id="PTHR11557">
    <property type="entry name" value="PORPHOBILINOGEN DEAMINASE"/>
    <property type="match status" value="1"/>
</dbReference>
<evidence type="ECO:0000256" key="1">
    <source>
        <dbReference type="ARBA" id="ARBA00002869"/>
    </source>
</evidence>
<dbReference type="SUPFAM" id="SSF53850">
    <property type="entry name" value="Periplasmic binding protein-like II"/>
    <property type="match status" value="1"/>
</dbReference>
<comment type="subunit">
    <text evidence="4 8">Monomer.</text>
</comment>
<dbReference type="HAMAP" id="MF_00260">
    <property type="entry name" value="Porphobil_deam"/>
    <property type="match status" value="1"/>
</dbReference>
<dbReference type="PROSITE" id="PS00533">
    <property type="entry name" value="PORPHOBILINOGEN_DEAM"/>
    <property type="match status" value="1"/>
</dbReference>
<dbReference type="Gene3D" id="3.40.190.10">
    <property type="entry name" value="Periplasmic binding protein-like II"/>
    <property type="match status" value="2"/>
</dbReference>
<evidence type="ECO:0000256" key="7">
    <source>
        <dbReference type="ARBA" id="ARBA00048169"/>
    </source>
</evidence>
<proteinExistence type="inferred from homology"/>
<feature type="domain" description="Porphobilinogen deaminase N-terminal" evidence="9">
    <location>
        <begin position="6"/>
        <end position="211"/>
    </location>
</feature>
<evidence type="ECO:0000313" key="12">
    <source>
        <dbReference type="Proteomes" id="UP000199227"/>
    </source>
</evidence>
<dbReference type="UniPathway" id="UPA00251">
    <property type="reaction ID" value="UER00319"/>
</dbReference>
<keyword evidence="5 8" id="KW-0808">Transferase</keyword>
<comment type="function">
    <text evidence="1 8">Tetrapolymerization of the monopyrrole PBG into the hydroxymethylbilane pre-uroporphyrinogen in several discrete steps.</text>
</comment>
<comment type="cofactor">
    <cofactor evidence="8">
        <name>dipyrromethane</name>
        <dbReference type="ChEBI" id="CHEBI:60342"/>
    </cofactor>
    <text evidence="8">Binds 1 dipyrromethane group covalently.</text>
</comment>
<evidence type="ECO:0000259" key="10">
    <source>
        <dbReference type="Pfam" id="PF03900"/>
    </source>
</evidence>
<dbReference type="Pfam" id="PF03900">
    <property type="entry name" value="Porphobil_deamC"/>
    <property type="match status" value="1"/>
</dbReference>
<dbReference type="FunFam" id="3.40.190.10:FF:000005">
    <property type="entry name" value="Porphobilinogen deaminase"/>
    <property type="match status" value="1"/>
</dbReference>
<evidence type="ECO:0000256" key="2">
    <source>
        <dbReference type="ARBA" id="ARBA00004735"/>
    </source>
</evidence>
<dbReference type="GO" id="GO:0006782">
    <property type="term" value="P:protoporphyrinogen IX biosynthetic process"/>
    <property type="evidence" value="ECO:0007669"/>
    <property type="project" value="UniProtKB-UniRule"/>
</dbReference>
<comment type="similarity">
    <text evidence="3 8">Belongs to the HMBS family.</text>
</comment>
<dbReference type="PIRSF" id="PIRSF001438">
    <property type="entry name" value="4pyrrol_synth_OHMeBilane_synth"/>
    <property type="match status" value="1"/>
</dbReference>
<evidence type="ECO:0000313" key="11">
    <source>
        <dbReference type="EMBL" id="SFP47051.1"/>
    </source>
</evidence>
<evidence type="ECO:0000259" key="9">
    <source>
        <dbReference type="Pfam" id="PF01379"/>
    </source>
</evidence>
<reference evidence="11 12" key="1">
    <citation type="submission" date="2016-10" db="EMBL/GenBank/DDBJ databases">
        <authorList>
            <person name="de Groot N.N."/>
        </authorList>
    </citation>
    <scope>NUCLEOTIDE SEQUENCE [LARGE SCALE GENOMIC DNA]</scope>
    <source>
        <strain evidence="11 12">EP1-55-1</strain>
    </source>
</reference>
<comment type="pathway">
    <text evidence="2">Porphyrin-containing compound metabolism; protoporphyrin-IX biosynthesis; coproporphyrinogen-III from 5-aminolevulinate: step 2/4.</text>
</comment>
<dbReference type="Pfam" id="PF01379">
    <property type="entry name" value="Porphobil_deam"/>
    <property type="match status" value="1"/>
</dbReference>
<evidence type="ECO:0000256" key="3">
    <source>
        <dbReference type="ARBA" id="ARBA00005638"/>
    </source>
</evidence>
<dbReference type="InterPro" id="IPR036803">
    <property type="entry name" value="Porphobilinogen_deaminase_C_sf"/>
</dbReference>
<keyword evidence="6 8" id="KW-0627">Porphyrin biosynthesis</keyword>
<dbReference type="InterPro" id="IPR000860">
    <property type="entry name" value="HemC"/>
</dbReference>
<dbReference type="Gene3D" id="3.30.160.40">
    <property type="entry name" value="Porphobilinogen deaminase, C-terminal domain"/>
    <property type="match status" value="1"/>
</dbReference>
<evidence type="ECO:0000256" key="5">
    <source>
        <dbReference type="ARBA" id="ARBA00022679"/>
    </source>
</evidence>
<dbReference type="SUPFAM" id="SSF54782">
    <property type="entry name" value="Porphobilinogen deaminase (hydroxymethylbilane synthase), C-terminal domain"/>
    <property type="match status" value="1"/>
</dbReference>
<organism evidence="11 12">
    <name type="scientific">Hydrogenimonas thermophila</name>
    <dbReference type="NCBI Taxonomy" id="223786"/>
    <lineage>
        <taxon>Bacteria</taxon>
        <taxon>Pseudomonadati</taxon>
        <taxon>Campylobacterota</taxon>
        <taxon>Epsilonproteobacteria</taxon>
        <taxon>Campylobacterales</taxon>
        <taxon>Hydrogenimonadaceae</taxon>
        <taxon>Hydrogenimonas</taxon>
    </lineage>
</organism>
<evidence type="ECO:0000256" key="6">
    <source>
        <dbReference type="ARBA" id="ARBA00023244"/>
    </source>
</evidence>
<dbReference type="CDD" id="cd13646">
    <property type="entry name" value="PBP2_EcHMBS_like"/>
    <property type="match status" value="1"/>
</dbReference>
<comment type="catalytic activity">
    <reaction evidence="7 8">
        <text>4 porphobilinogen + H2O = hydroxymethylbilane + 4 NH4(+)</text>
        <dbReference type="Rhea" id="RHEA:13185"/>
        <dbReference type="ChEBI" id="CHEBI:15377"/>
        <dbReference type="ChEBI" id="CHEBI:28938"/>
        <dbReference type="ChEBI" id="CHEBI:57845"/>
        <dbReference type="ChEBI" id="CHEBI:58126"/>
        <dbReference type="EC" id="2.5.1.61"/>
    </reaction>
</comment>
<dbReference type="InterPro" id="IPR022418">
    <property type="entry name" value="Porphobilinogen_deaminase_C"/>
</dbReference>
<dbReference type="AlphaFoldDB" id="A0A1I5QLZ7"/>
<dbReference type="GO" id="GO:0005737">
    <property type="term" value="C:cytoplasm"/>
    <property type="evidence" value="ECO:0007669"/>
    <property type="project" value="UniProtKB-UniRule"/>
</dbReference>
<dbReference type="NCBIfam" id="TIGR00212">
    <property type="entry name" value="hemC"/>
    <property type="match status" value="1"/>
</dbReference>
<dbReference type="STRING" id="223786.SAMN05216234_1213"/>
<feature type="domain" description="Porphobilinogen deaminase C-terminal" evidence="10">
    <location>
        <begin position="227"/>
        <end position="296"/>
    </location>
</feature>
<feature type="modified residue" description="S-(dipyrrolylmethanemethyl)cysteine" evidence="8">
    <location>
        <position position="243"/>
    </location>
</feature>
<accession>A0A1I5QLZ7</accession>
<dbReference type="GO" id="GO:0004418">
    <property type="term" value="F:hydroxymethylbilane synthase activity"/>
    <property type="evidence" value="ECO:0007669"/>
    <property type="project" value="UniProtKB-UniRule"/>
</dbReference>
<gene>
    <name evidence="8" type="primary">hemC</name>
    <name evidence="11" type="ORF">SAMN05216234_1213</name>
</gene>